<accession>A0A4D6FTE4</accession>
<evidence type="ECO:0000313" key="2">
    <source>
        <dbReference type="Proteomes" id="UP000502003"/>
    </source>
</evidence>
<dbReference type="RefSeq" id="YP_009755903.1">
    <property type="nucleotide sequence ID" value="NC_046965.1"/>
</dbReference>
<dbReference type="GeneID" id="54124785"/>
<dbReference type="EMBL" id="MK359255">
    <property type="protein sequence ID" value="QCB65102.1"/>
    <property type="molecule type" value="Genomic_RNA"/>
</dbReference>
<evidence type="ECO:0000313" key="1">
    <source>
        <dbReference type="EMBL" id="QCB65102.1"/>
    </source>
</evidence>
<dbReference type="Proteomes" id="UP000502003">
    <property type="component" value="Segment"/>
</dbReference>
<dbReference type="KEGG" id="vg:54124785"/>
<sequence>MSLFRRLFRTIRRYCRINFGKTPDFTSGSWYVSAFNYPEFYGVTDSVTDSVYIVPKVIDLWQN</sequence>
<name>A0A4D6FTE4_9GAMC</name>
<protein>
    <submittedName>
        <fullName evidence="1">ORF6</fullName>
    </submittedName>
</protein>
<reference evidence="1 2" key="1">
    <citation type="journal article" date="2019" name="Sci. Rep.">
        <title>Genome Organization of Canada Goose Coronavirus, A Novel Species Identified in a Mass Die-off of Canada Geese.</title>
        <authorList>
            <person name="Papineau A."/>
            <person name="Berhane Y."/>
            <person name="Wylie T.N."/>
            <person name="Wylie K.M."/>
            <person name="Sharpe S."/>
            <person name="Lung O."/>
        </authorList>
    </citation>
    <scope>NUCLEOTIDE SEQUENCE [LARGE SCALE GENOMIC DNA]</scope>
    <source>
        <strain evidence="1 2">Cambridge_Bay_2017</strain>
    </source>
</reference>
<proteinExistence type="predicted"/>
<organism evidence="1 2">
    <name type="scientific">Canada goose coronavirus</name>
    <dbReference type="NCBI Taxonomy" id="2569586"/>
    <lineage>
        <taxon>Viruses</taxon>
        <taxon>Riboviria</taxon>
        <taxon>Orthornavirae</taxon>
        <taxon>Pisuviricota</taxon>
        <taxon>Pisoniviricetes</taxon>
        <taxon>Nidovirales</taxon>
        <taxon>Cornidovirineae</taxon>
        <taxon>Coronaviridae</taxon>
        <taxon>Orthocoronavirinae</taxon>
        <taxon>Gammacoronavirus</taxon>
    </lineage>
</organism>
<keyword evidence="2" id="KW-1185">Reference proteome</keyword>